<organism evidence="7 8">
    <name type="scientific">Ramazzottius varieornatus</name>
    <name type="common">Water bear</name>
    <name type="synonym">Tardigrade</name>
    <dbReference type="NCBI Taxonomy" id="947166"/>
    <lineage>
        <taxon>Eukaryota</taxon>
        <taxon>Metazoa</taxon>
        <taxon>Ecdysozoa</taxon>
        <taxon>Tardigrada</taxon>
        <taxon>Eutardigrada</taxon>
        <taxon>Parachela</taxon>
        <taxon>Hypsibioidea</taxon>
        <taxon>Ramazzottiidae</taxon>
        <taxon>Ramazzottius</taxon>
    </lineage>
</organism>
<dbReference type="PROSITE" id="PS01287">
    <property type="entry name" value="RTC"/>
    <property type="match status" value="1"/>
</dbReference>
<comment type="similarity">
    <text evidence="2">Belongs to the RNA 3'-terminal cyclase family. Type 2 subfamily.</text>
</comment>
<dbReference type="InterPro" id="IPR020719">
    <property type="entry name" value="RNA3'_term_phos_cycl-like_CS"/>
</dbReference>
<dbReference type="STRING" id="947166.A0A1D1UDD2"/>
<dbReference type="InterPro" id="IPR013791">
    <property type="entry name" value="RNA3'-term_phos_cycl_insert"/>
</dbReference>
<protein>
    <recommendedName>
        <fullName evidence="9">RNA 3'-terminal phosphate cyclase domain-containing protein</fullName>
    </recommendedName>
</protein>
<keyword evidence="3" id="KW-0690">Ribosome biogenesis</keyword>
<dbReference type="GO" id="GO:0000479">
    <property type="term" value="P:endonucleolytic cleavage of tricistronic rRNA transcript (SSU-rRNA, 5.8S rRNA, LSU-rRNA)"/>
    <property type="evidence" value="ECO:0007669"/>
    <property type="project" value="TreeGrafter"/>
</dbReference>
<dbReference type="InterPro" id="IPR023797">
    <property type="entry name" value="RNA3'_phos_cyclase_dom"/>
</dbReference>
<dbReference type="InterPro" id="IPR037136">
    <property type="entry name" value="RNA3'_phos_cyclase_dom_sf"/>
</dbReference>
<dbReference type="InterPro" id="IPR000228">
    <property type="entry name" value="RNA3'_term_phos_cyc"/>
</dbReference>
<dbReference type="OrthoDB" id="1911237at2759"/>
<dbReference type="EMBL" id="BDGG01000001">
    <property type="protein sequence ID" value="GAU87501.1"/>
    <property type="molecule type" value="Genomic_DNA"/>
</dbReference>
<dbReference type="NCBIfam" id="TIGR03400">
    <property type="entry name" value="18S_RNA_Rcl1p"/>
    <property type="match status" value="1"/>
</dbReference>
<dbReference type="PIRSF" id="PIRSF005378">
    <property type="entry name" value="RNA3'_term_phos_cycl_euk"/>
    <property type="match status" value="1"/>
</dbReference>
<dbReference type="SUPFAM" id="SSF55205">
    <property type="entry name" value="EPT/RTPC-like"/>
    <property type="match status" value="1"/>
</dbReference>
<dbReference type="AlphaFoldDB" id="A0A1D1UDD2"/>
<dbReference type="Pfam" id="PF01137">
    <property type="entry name" value="RTC"/>
    <property type="match status" value="1"/>
</dbReference>
<dbReference type="Gene3D" id="3.30.360.20">
    <property type="entry name" value="RNA 3'-terminal phosphate cyclase, insert domain"/>
    <property type="match status" value="1"/>
</dbReference>
<proteinExistence type="inferred from homology"/>
<evidence type="ECO:0000259" key="6">
    <source>
        <dbReference type="Pfam" id="PF05189"/>
    </source>
</evidence>
<dbReference type="InterPro" id="IPR036553">
    <property type="entry name" value="RPTC_insert"/>
</dbReference>
<dbReference type="InterPro" id="IPR013792">
    <property type="entry name" value="RNA3'P_cycl/enolpyr_Trfase_a/b"/>
</dbReference>
<dbReference type="GO" id="GO:0005730">
    <property type="term" value="C:nucleolus"/>
    <property type="evidence" value="ECO:0007669"/>
    <property type="project" value="UniProtKB-SubCell"/>
</dbReference>
<evidence type="ECO:0000256" key="1">
    <source>
        <dbReference type="ARBA" id="ARBA00004604"/>
    </source>
</evidence>
<gene>
    <name evidence="7" type="primary">RvY_00333-1</name>
    <name evidence="7" type="synonym">RvY_00333.1</name>
    <name evidence="7" type="ORF">RvY_00333</name>
</gene>
<dbReference type="Gene3D" id="3.65.10.20">
    <property type="entry name" value="RNA 3'-terminal phosphate cyclase domain"/>
    <property type="match status" value="1"/>
</dbReference>
<feature type="domain" description="RNA 3'-terminal phosphate cyclase" evidence="5">
    <location>
        <begin position="6"/>
        <end position="348"/>
    </location>
</feature>
<accession>A0A1D1UDD2</accession>
<evidence type="ECO:0000256" key="2">
    <source>
        <dbReference type="ARBA" id="ARBA00007089"/>
    </source>
</evidence>
<dbReference type="Pfam" id="PF05189">
    <property type="entry name" value="RTC_insert"/>
    <property type="match status" value="1"/>
</dbReference>
<name>A0A1D1UDD2_RAMVA</name>
<evidence type="ECO:0000256" key="3">
    <source>
        <dbReference type="ARBA" id="ARBA00022517"/>
    </source>
</evidence>
<reference evidence="7 8" key="1">
    <citation type="journal article" date="2016" name="Nat. Commun.">
        <title>Extremotolerant tardigrade genome and improved radiotolerance of human cultured cells by tardigrade-unique protein.</title>
        <authorList>
            <person name="Hashimoto T."/>
            <person name="Horikawa D.D."/>
            <person name="Saito Y."/>
            <person name="Kuwahara H."/>
            <person name="Kozuka-Hata H."/>
            <person name="Shin-I T."/>
            <person name="Minakuchi Y."/>
            <person name="Ohishi K."/>
            <person name="Motoyama A."/>
            <person name="Aizu T."/>
            <person name="Enomoto A."/>
            <person name="Kondo K."/>
            <person name="Tanaka S."/>
            <person name="Hara Y."/>
            <person name="Koshikawa S."/>
            <person name="Sagara H."/>
            <person name="Miura T."/>
            <person name="Yokobori S."/>
            <person name="Miyagawa K."/>
            <person name="Suzuki Y."/>
            <person name="Kubo T."/>
            <person name="Oyama M."/>
            <person name="Kohara Y."/>
            <person name="Fujiyama A."/>
            <person name="Arakawa K."/>
            <person name="Katayama T."/>
            <person name="Toyoda A."/>
            <person name="Kunieda T."/>
        </authorList>
    </citation>
    <scope>NUCLEOTIDE SEQUENCE [LARGE SCALE GENOMIC DNA]</scope>
    <source>
        <strain evidence="7 8">YOKOZUNA-1</strain>
    </source>
</reference>
<feature type="domain" description="RNA 3'-terminal phosphate cyclase insert" evidence="6">
    <location>
        <begin position="181"/>
        <end position="293"/>
    </location>
</feature>
<keyword evidence="8" id="KW-1185">Reference proteome</keyword>
<dbReference type="PANTHER" id="PTHR11096">
    <property type="entry name" value="RNA 3' TERMINAL PHOSPHATE CYCLASE"/>
    <property type="match status" value="1"/>
</dbReference>
<comment type="caution">
    <text evidence="7">The sequence shown here is derived from an EMBL/GenBank/DDBJ whole genome shotgun (WGS) entry which is preliminary data.</text>
</comment>
<keyword evidence="4" id="KW-0539">Nucleus</keyword>
<evidence type="ECO:0000313" key="7">
    <source>
        <dbReference type="EMBL" id="GAU87501.1"/>
    </source>
</evidence>
<comment type="subcellular location">
    <subcellularLocation>
        <location evidence="1">Nucleus</location>
        <location evidence="1">Nucleolus</location>
    </subcellularLocation>
</comment>
<dbReference type="Proteomes" id="UP000186922">
    <property type="component" value="Unassembled WGS sequence"/>
</dbReference>
<dbReference type="GO" id="GO:0004521">
    <property type="term" value="F:RNA endonuclease activity"/>
    <property type="evidence" value="ECO:0007669"/>
    <property type="project" value="TreeGrafter"/>
</dbReference>
<dbReference type="InterPro" id="IPR016443">
    <property type="entry name" value="RNA3'_term_phos_cyc_type_2"/>
</dbReference>
<evidence type="ECO:0000259" key="5">
    <source>
        <dbReference type="Pfam" id="PF01137"/>
    </source>
</evidence>
<evidence type="ECO:0000313" key="8">
    <source>
        <dbReference type="Proteomes" id="UP000186922"/>
    </source>
</evidence>
<dbReference type="PANTHER" id="PTHR11096:SF1">
    <property type="entry name" value="RNA 3'-TERMINAL PHOSPHATE CYCLASE-LIKE PROTEIN"/>
    <property type="match status" value="1"/>
</dbReference>
<evidence type="ECO:0000256" key="4">
    <source>
        <dbReference type="ARBA" id="ARBA00023242"/>
    </source>
</evidence>
<sequence>MALEEFSGSFYFRQRLVLAVLSGKSIRISKIRQKDEHPGLSGYELNFLALLAKITNGTSWIIDETGTKLTFHPGLLSGGLFEHDCQTDRSITYYLEALLLLAPFTKQSIEVIFTGVTNDQIDPSIDAIRHSSLPLLQKFLGTDEGLELKILARGLRPNGGGKVRFTCPSKLKLRPLRNMEDSGLIRSIRGIAFTCGMSPSMGNRLGEAAKKILKEFVADVYCYTDQCKSDRNAGRSKGYGITLIAETEKGIRYAVDVTSEQPRSPDESTEQNKTMETAEEMGERAALLLLEEIYRGGCVGSINQGLALLLMCLGQNGDVSKIQTGPLSPFTIQLLRYIKEFFSVEFRITADSKTISDSPENSKIILSCVGIGYSNLSKTVS</sequence>
<evidence type="ECO:0008006" key="9">
    <source>
        <dbReference type="Google" id="ProtNLM"/>
    </source>
</evidence>